<evidence type="ECO:0000313" key="14">
    <source>
        <dbReference type="Proteomes" id="UP001652700"/>
    </source>
</evidence>
<dbReference type="SUPFAM" id="SSF47576">
    <property type="entry name" value="Calponin-homology domain, CH-domain"/>
    <property type="match status" value="1"/>
</dbReference>
<dbReference type="Pfam" id="PF12130">
    <property type="entry name" value="bMERB_dom"/>
    <property type="match status" value="1"/>
</dbReference>
<proteinExistence type="predicted"/>
<dbReference type="Proteomes" id="UP001652700">
    <property type="component" value="Unplaced"/>
</dbReference>
<feature type="region of interest" description="Disordered" evidence="9">
    <location>
        <begin position="120"/>
        <end position="141"/>
    </location>
</feature>
<dbReference type="SMART" id="SM00132">
    <property type="entry name" value="LIM"/>
    <property type="match status" value="1"/>
</dbReference>
<feature type="region of interest" description="Disordered" evidence="9">
    <location>
        <begin position="850"/>
        <end position="1069"/>
    </location>
</feature>
<dbReference type="OrthoDB" id="10017054at2759"/>
<evidence type="ECO:0000313" key="16">
    <source>
        <dbReference type="RefSeq" id="XP_028137176.1"/>
    </source>
</evidence>
<dbReference type="EnsemblMetazoa" id="XM_050642786.1">
    <property type="protein sequence ID" value="XP_050498743.1"/>
    <property type="gene ID" value="LOC126879616"/>
</dbReference>
<comment type="subcellular location">
    <subcellularLocation>
        <location evidence="1">Endosome</location>
    </subcellularLocation>
</comment>
<dbReference type="PROSITE" id="PS51848">
    <property type="entry name" value="BMERB"/>
    <property type="match status" value="1"/>
</dbReference>
<evidence type="ECO:0000256" key="8">
    <source>
        <dbReference type="PROSITE-ProRule" id="PRU00125"/>
    </source>
</evidence>
<keyword evidence="2" id="KW-0597">Phosphoprotein</keyword>
<dbReference type="InterPro" id="IPR001781">
    <property type="entry name" value="Znf_LIM"/>
</dbReference>
<keyword evidence="5 8" id="KW-0862">Zinc</keyword>
<dbReference type="PROSITE" id="PS50021">
    <property type="entry name" value="CH"/>
    <property type="match status" value="1"/>
</dbReference>
<feature type="domain" description="BMERB" evidence="12">
    <location>
        <begin position="1068"/>
        <end position="1231"/>
    </location>
</feature>
<evidence type="ECO:0000259" key="10">
    <source>
        <dbReference type="PROSITE" id="PS50021"/>
    </source>
</evidence>
<evidence type="ECO:0000256" key="1">
    <source>
        <dbReference type="ARBA" id="ARBA00004177"/>
    </source>
</evidence>
<feature type="compositionally biased region" description="Basic and acidic residues" evidence="9">
    <location>
        <begin position="1273"/>
        <end position="1282"/>
    </location>
</feature>
<dbReference type="PROSITE" id="PS00478">
    <property type="entry name" value="LIM_DOMAIN_1"/>
    <property type="match status" value="1"/>
</dbReference>
<evidence type="ECO:0000259" key="12">
    <source>
        <dbReference type="PROSITE" id="PS51848"/>
    </source>
</evidence>
<dbReference type="PANTHER" id="PTHR23167:SF84">
    <property type="entry name" value="ALPHA ACTININ 3-RELATED"/>
    <property type="match status" value="1"/>
</dbReference>
<gene>
    <name evidence="15 16" type="primary">LOC114331745</name>
</gene>
<dbReference type="InterPro" id="IPR001715">
    <property type="entry name" value="CH_dom"/>
</dbReference>
<evidence type="ECO:0000313" key="15">
    <source>
        <dbReference type="RefSeq" id="XP_028137175.1"/>
    </source>
</evidence>
<dbReference type="FunFam" id="1.10.418.10:FF:000023">
    <property type="entry name" value="EH domain-binding protein 1 isoform X1"/>
    <property type="match status" value="1"/>
</dbReference>
<feature type="compositionally biased region" description="Polar residues" evidence="9">
    <location>
        <begin position="751"/>
        <end position="761"/>
    </location>
</feature>
<evidence type="ECO:0000256" key="6">
    <source>
        <dbReference type="ARBA" id="ARBA00023038"/>
    </source>
</evidence>
<evidence type="ECO:0000256" key="9">
    <source>
        <dbReference type="SAM" id="MobiDB-lite"/>
    </source>
</evidence>
<dbReference type="RefSeq" id="XP_028137176.1">
    <property type="nucleotide sequence ID" value="XM_028281375.1"/>
</dbReference>
<feature type="region of interest" description="Disordered" evidence="9">
    <location>
        <begin position="751"/>
        <end position="815"/>
    </location>
</feature>
<dbReference type="Pfam" id="PF00307">
    <property type="entry name" value="CH"/>
    <property type="match status" value="1"/>
</dbReference>
<evidence type="ECO:0000256" key="5">
    <source>
        <dbReference type="ARBA" id="ARBA00022833"/>
    </source>
</evidence>
<dbReference type="PANTHER" id="PTHR23167">
    <property type="entry name" value="CALPONIN HOMOLOGY DOMAIN-CONTAINING PROTEIN DDB_G0272472-RELATED"/>
    <property type="match status" value="1"/>
</dbReference>
<name>A0A6P7FM76_DIAVI</name>
<dbReference type="GO" id="GO:0005768">
    <property type="term" value="C:endosome"/>
    <property type="evidence" value="ECO:0007669"/>
    <property type="project" value="UniProtKB-SubCell"/>
</dbReference>
<feature type="region of interest" description="Disordered" evidence="9">
    <location>
        <begin position="1223"/>
        <end position="1301"/>
    </location>
</feature>
<dbReference type="InterPro" id="IPR036872">
    <property type="entry name" value="CH_dom_sf"/>
</dbReference>
<feature type="compositionally biased region" description="Polar residues" evidence="9">
    <location>
        <begin position="320"/>
        <end position="344"/>
    </location>
</feature>
<feature type="domain" description="LIM zinc-binding" evidence="11">
    <location>
        <begin position="156"/>
        <end position="217"/>
    </location>
</feature>
<reference evidence="15 16" key="1">
    <citation type="submission" date="2025-04" db="UniProtKB">
        <authorList>
            <consortium name="RefSeq"/>
        </authorList>
    </citation>
    <scope>IDENTIFICATION</scope>
    <source>
        <tissue evidence="15 16">Whole insect</tissue>
    </source>
</reference>
<dbReference type="Gene3D" id="2.10.110.10">
    <property type="entry name" value="Cysteine Rich Protein"/>
    <property type="match status" value="1"/>
</dbReference>
<evidence type="ECO:0000256" key="2">
    <source>
        <dbReference type="ARBA" id="ARBA00022553"/>
    </source>
</evidence>
<dbReference type="GO" id="GO:0046872">
    <property type="term" value="F:metal ion binding"/>
    <property type="evidence" value="ECO:0007669"/>
    <property type="project" value="UniProtKB-KW"/>
</dbReference>
<dbReference type="SMART" id="SM00033">
    <property type="entry name" value="CH"/>
    <property type="match status" value="1"/>
</dbReference>
<keyword evidence="3 8" id="KW-0479">Metal-binding</keyword>
<feature type="compositionally biased region" description="Polar residues" evidence="9">
    <location>
        <begin position="951"/>
        <end position="968"/>
    </location>
</feature>
<feature type="compositionally biased region" description="Acidic residues" evidence="9">
    <location>
        <begin position="878"/>
        <end position="887"/>
    </location>
</feature>
<evidence type="ECO:0000256" key="3">
    <source>
        <dbReference type="ARBA" id="ARBA00022723"/>
    </source>
</evidence>
<evidence type="ECO:0000256" key="7">
    <source>
        <dbReference type="ARBA" id="ARBA00023054"/>
    </source>
</evidence>
<dbReference type="InterPro" id="IPR050540">
    <property type="entry name" value="F-actin_Monoox_Mical"/>
</dbReference>
<reference evidence="13" key="2">
    <citation type="submission" date="2025-05" db="UniProtKB">
        <authorList>
            <consortium name="EnsemblMetazoa"/>
        </authorList>
    </citation>
    <scope>IDENTIFICATION</scope>
</reference>
<sequence length="1301" mass="146514">MNERRGTKGLELWCRKMTEGYPGVKIDNMTTSWRDGLAFCAIIHHFRPDLIDFSKLNKDDVYHNNELAFRVAEQYLGIPALLEPEDMVEYAVPDRLSILTYLSQFYQAFAVREGASTARIAPKRPQAPSDHGIVSPASTSPPTKVALTAAGKLRREPCAKCGLPVFIAERLNVGKSLFHRTCFRCARCNSQLTLANYYETENSEFCCEICPDEEKLATKTSAQKAVLQRSMSDEEKTASLKNFTDGPDEFSAVFESALENADIEKIQTLGREFNSVRSDFFKSQIKASESSDSGTDDKDQEPPDLPKSLPPAKDIGDSVISAQIDTINRTQNSKVDSVNSTQDDSGFPKKDIVHSGLKDTLSFDQESQNVVTKDESFEDSSLVKTRRRLFENDVTDIKADVNRKTVPLSTFTSIPSSINKSIDISDINEDTPHSSHTPKKTNMWQPVSARYSPKKEIISSINMELNKNKLFNNQKQDVIAHSVNRKSMEEDTVDENKDISIVSINSSTDQNKSAIEISSNALSNTNTTDSLEDSKSIIEISSSVTSIKDTTEPSLDEDRSNQAVTSSIITLDDSSDKYKSSEITSSEIIDESLKSINESIDILKDLENSSEVYKTAVESDKFNLDTTTDDSFKLNSLTVESIDDISTSETSNIDRFVSIENHSNLAETKDDSINENSDGIVEAVNDNIKEKKSQEIVQAINTEINLNEINSSNEIVETAQAINKEIKLNEVNSSNEIVETVNYNVNNSSDALSKSSEVVENTKSKSKNTLLKMESYPEDLNPFDDEPPTPNDSLNPFGSEDEEEEVSASIKPMPSPRFKKKVLDASDVRKMMESPMKDVDIVRISVNPFEENDTEKPVPARRRKKISVPKISFNPFSSDDDDNETEEVSIRPVPAHRQPRLSTDAKPRESLLSANLRFGSNSSISSESYYGSARKKRPAPRPPIPGLYGESNASSLTSTPSQSVQHSPKATPKQRKNKRAPPPPPKFASTPIPSPKKPDENTTESQTESSIKPDDLQQEKTAKDEVNRNRQSQDMQNDPVIEDSNLLSVPNKSTYGKWKRKKGLAPTKPVPQKRTIRCLPMTEIKKELEFIEIQQQGLEKQGVRLEQIIREKCEGKEDASTNTDDDIPIEVEDLILQLFELVNEKNELFRKQTELMYLRRQQRLEEEHADVEYQIRCLMMQPEANKTDSDKAREEELIKRLVDLVERRNEIVECLEMDRVREAEEDDSISNHLSSFTLSRETDKSQTEPSNKEKNKEKKKQKKEKKSKHKDKSKLDVDKDVDTSENFSTLEKKKKKKFSLF</sequence>
<dbReference type="Pfam" id="PF00412">
    <property type="entry name" value="LIM"/>
    <property type="match status" value="1"/>
</dbReference>
<feature type="compositionally biased region" description="Basic residues" evidence="9">
    <location>
        <begin position="1257"/>
        <end position="1272"/>
    </location>
</feature>
<keyword evidence="4" id="KW-0967">Endosome</keyword>
<dbReference type="RefSeq" id="XP_028137175.1">
    <property type="nucleotide sequence ID" value="XM_028281374.1"/>
</dbReference>
<feature type="compositionally biased region" description="Basic and acidic residues" evidence="9">
    <location>
        <begin position="1240"/>
        <end position="1256"/>
    </location>
</feature>
<feature type="domain" description="Calponin-homology (CH)" evidence="10">
    <location>
        <begin position="4"/>
        <end position="110"/>
    </location>
</feature>
<evidence type="ECO:0000313" key="13">
    <source>
        <dbReference type="EnsemblMetazoa" id="XP_050498743.1"/>
    </source>
</evidence>
<feature type="region of interest" description="Disordered" evidence="9">
    <location>
        <begin position="285"/>
        <end position="351"/>
    </location>
</feature>
<feature type="compositionally biased region" description="Low complexity" evidence="9">
    <location>
        <begin position="919"/>
        <end position="932"/>
    </location>
</feature>
<keyword evidence="14" id="KW-1185">Reference proteome</keyword>
<organism evidence="16">
    <name type="scientific">Diabrotica virgifera virgifera</name>
    <name type="common">western corn rootworm</name>
    <dbReference type="NCBI Taxonomy" id="50390"/>
    <lineage>
        <taxon>Eukaryota</taxon>
        <taxon>Metazoa</taxon>
        <taxon>Ecdysozoa</taxon>
        <taxon>Arthropoda</taxon>
        <taxon>Hexapoda</taxon>
        <taxon>Insecta</taxon>
        <taxon>Pterygota</taxon>
        <taxon>Neoptera</taxon>
        <taxon>Endopterygota</taxon>
        <taxon>Coleoptera</taxon>
        <taxon>Polyphaga</taxon>
        <taxon>Cucujiformia</taxon>
        <taxon>Chrysomeloidea</taxon>
        <taxon>Chrysomelidae</taxon>
        <taxon>Galerucinae</taxon>
        <taxon>Diabroticina</taxon>
        <taxon>Diabroticites</taxon>
        <taxon>Diabrotica</taxon>
    </lineage>
</organism>
<dbReference type="CDD" id="cd09400">
    <property type="entry name" value="LIM_like_1"/>
    <property type="match status" value="1"/>
</dbReference>
<feature type="compositionally biased region" description="Basic and acidic residues" evidence="9">
    <location>
        <begin position="1011"/>
        <end position="1028"/>
    </location>
</feature>
<dbReference type="CDD" id="cd21253">
    <property type="entry name" value="CH_MICALL2"/>
    <property type="match status" value="1"/>
</dbReference>
<dbReference type="PROSITE" id="PS50023">
    <property type="entry name" value="LIM_DOMAIN_2"/>
    <property type="match status" value="1"/>
</dbReference>
<protein>
    <submittedName>
        <fullName evidence="15 16">MICAL-like protein 1 isoform X1</fullName>
    </submittedName>
</protein>
<feature type="compositionally biased region" description="Polar residues" evidence="9">
    <location>
        <begin position="1045"/>
        <end position="1054"/>
    </location>
</feature>
<keyword evidence="6 8" id="KW-0440">LIM domain</keyword>
<dbReference type="SMART" id="SM01203">
    <property type="entry name" value="DUF3585"/>
    <property type="match status" value="1"/>
</dbReference>
<evidence type="ECO:0000259" key="11">
    <source>
        <dbReference type="PROSITE" id="PS50023"/>
    </source>
</evidence>
<accession>A0A6P7FM76</accession>
<feature type="compositionally biased region" description="Polar residues" evidence="9">
    <location>
        <begin position="1230"/>
        <end position="1239"/>
    </location>
</feature>
<feature type="compositionally biased region" description="Basic residues" evidence="9">
    <location>
        <begin position="1292"/>
        <end position="1301"/>
    </location>
</feature>
<keyword evidence="7" id="KW-0175">Coiled coil</keyword>
<evidence type="ECO:0000256" key="4">
    <source>
        <dbReference type="ARBA" id="ARBA00022753"/>
    </source>
</evidence>
<dbReference type="EnsemblMetazoa" id="XM_050642787.1">
    <property type="protein sequence ID" value="XP_050498744.1"/>
    <property type="gene ID" value="LOC126879616"/>
</dbReference>
<dbReference type="Gene3D" id="1.10.418.10">
    <property type="entry name" value="Calponin-like domain"/>
    <property type="match status" value="1"/>
</dbReference>
<dbReference type="InterPro" id="IPR022735">
    <property type="entry name" value="bMERB_dom"/>
</dbReference>